<dbReference type="InterPro" id="IPR050747">
    <property type="entry name" value="Mitochondrial_chaperone_BCS1"/>
</dbReference>
<dbReference type="InterPro" id="IPR057495">
    <property type="entry name" value="AAA_lid_BCS1"/>
</dbReference>
<name>A0AAD6N822_PENCN</name>
<gene>
    <name evidence="6" type="ORF">N7460_007100</name>
</gene>
<dbReference type="GO" id="GO:0005524">
    <property type="term" value="F:ATP binding"/>
    <property type="evidence" value="ECO:0007669"/>
    <property type="project" value="UniProtKB-KW"/>
</dbReference>
<sequence>MKDFLEPQTRSWYSERSIPYRRGYLLHGPPGTGKSSFSFSVAGELGMDIYVVSIPSVDDESLKTLFEELPDNCVVLLEDIDAVGSVYCRDPVAKEPNTGLEPGTDKKGVTLSGLLNVLDGVASQEDRVLIMTTNHIEKLDPALIRPGRVDKKVKFQLADRDVIMQIYRFIFGQPTGRISRKIPQATFDPSIERQAIEFARKVPEERISPAQIISYLLQHRHVPSVALANVEKWVEAMRAESEKANA</sequence>
<dbReference type="Pfam" id="PF00004">
    <property type="entry name" value="AAA"/>
    <property type="match status" value="1"/>
</dbReference>
<evidence type="ECO:0000256" key="4">
    <source>
        <dbReference type="RuleBase" id="RU003651"/>
    </source>
</evidence>
<dbReference type="SUPFAM" id="SSF52540">
    <property type="entry name" value="P-loop containing nucleoside triphosphate hydrolases"/>
    <property type="match status" value="1"/>
</dbReference>
<proteinExistence type="inferred from homology"/>
<feature type="domain" description="AAA+ ATPase" evidence="5">
    <location>
        <begin position="20"/>
        <end position="159"/>
    </location>
</feature>
<keyword evidence="2 4" id="KW-0547">Nucleotide-binding</keyword>
<organism evidence="6 7">
    <name type="scientific">Penicillium canescens</name>
    <dbReference type="NCBI Taxonomy" id="5083"/>
    <lineage>
        <taxon>Eukaryota</taxon>
        <taxon>Fungi</taxon>
        <taxon>Dikarya</taxon>
        <taxon>Ascomycota</taxon>
        <taxon>Pezizomycotina</taxon>
        <taxon>Eurotiomycetes</taxon>
        <taxon>Eurotiomycetidae</taxon>
        <taxon>Eurotiales</taxon>
        <taxon>Aspergillaceae</taxon>
        <taxon>Penicillium</taxon>
    </lineage>
</organism>
<protein>
    <recommendedName>
        <fullName evidence="5">AAA+ ATPase domain-containing protein</fullName>
    </recommendedName>
</protein>
<dbReference type="PROSITE" id="PS00674">
    <property type="entry name" value="AAA"/>
    <property type="match status" value="1"/>
</dbReference>
<dbReference type="AlphaFoldDB" id="A0AAD6N822"/>
<reference evidence="6" key="2">
    <citation type="submission" date="2023-01" db="EMBL/GenBank/DDBJ databases">
        <authorList>
            <person name="Petersen C."/>
        </authorList>
    </citation>
    <scope>NUCLEOTIDE SEQUENCE</scope>
    <source>
        <strain evidence="6">IBT 15450</strain>
    </source>
</reference>
<dbReference type="EMBL" id="JAQJZL010000006">
    <property type="protein sequence ID" value="KAJ6039068.1"/>
    <property type="molecule type" value="Genomic_DNA"/>
</dbReference>
<reference evidence="6" key="1">
    <citation type="journal article" date="2023" name="IMA Fungus">
        <title>Comparative genomic study of the Penicillium genus elucidates a diverse pangenome and 15 lateral gene transfer events.</title>
        <authorList>
            <person name="Petersen C."/>
            <person name="Sorensen T."/>
            <person name="Nielsen M.R."/>
            <person name="Sondergaard T.E."/>
            <person name="Sorensen J.L."/>
            <person name="Fitzpatrick D.A."/>
            <person name="Frisvad J.C."/>
            <person name="Nielsen K.L."/>
        </authorList>
    </citation>
    <scope>NUCLEOTIDE SEQUENCE</scope>
    <source>
        <strain evidence="6">IBT 15450</strain>
    </source>
</reference>
<comment type="caution">
    <text evidence="6">The sequence shown here is derived from an EMBL/GenBank/DDBJ whole genome shotgun (WGS) entry which is preliminary data.</text>
</comment>
<dbReference type="GO" id="GO:0016887">
    <property type="term" value="F:ATP hydrolysis activity"/>
    <property type="evidence" value="ECO:0007669"/>
    <property type="project" value="InterPro"/>
</dbReference>
<dbReference type="InterPro" id="IPR027417">
    <property type="entry name" value="P-loop_NTPase"/>
</dbReference>
<keyword evidence="7" id="KW-1185">Reference proteome</keyword>
<dbReference type="Pfam" id="PF25426">
    <property type="entry name" value="AAA_lid_BCS1"/>
    <property type="match status" value="1"/>
</dbReference>
<dbReference type="PANTHER" id="PTHR23070">
    <property type="entry name" value="BCS1 AAA-TYPE ATPASE"/>
    <property type="match status" value="1"/>
</dbReference>
<evidence type="ECO:0000256" key="3">
    <source>
        <dbReference type="ARBA" id="ARBA00022840"/>
    </source>
</evidence>
<accession>A0AAD6N822</accession>
<keyword evidence="3 4" id="KW-0067">ATP-binding</keyword>
<dbReference type="InterPro" id="IPR003593">
    <property type="entry name" value="AAA+_ATPase"/>
</dbReference>
<dbReference type="SMART" id="SM00382">
    <property type="entry name" value="AAA"/>
    <property type="match status" value="1"/>
</dbReference>
<dbReference type="InterPro" id="IPR003960">
    <property type="entry name" value="ATPase_AAA_CS"/>
</dbReference>
<dbReference type="Gene3D" id="3.40.50.300">
    <property type="entry name" value="P-loop containing nucleotide triphosphate hydrolases"/>
    <property type="match status" value="1"/>
</dbReference>
<evidence type="ECO:0000256" key="2">
    <source>
        <dbReference type="ARBA" id="ARBA00022741"/>
    </source>
</evidence>
<dbReference type="Proteomes" id="UP001219568">
    <property type="component" value="Unassembled WGS sequence"/>
</dbReference>
<evidence type="ECO:0000313" key="6">
    <source>
        <dbReference type="EMBL" id="KAJ6039068.1"/>
    </source>
</evidence>
<dbReference type="InterPro" id="IPR003959">
    <property type="entry name" value="ATPase_AAA_core"/>
</dbReference>
<evidence type="ECO:0000259" key="5">
    <source>
        <dbReference type="SMART" id="SM00382"/>
    </source>
</evidence>
<comment type="similarity">
    <text evidence="1">Belongs to the AAA ATPase family. BCS1 subfamily.</text>
</comment>
<evidence type="ECO:0000313" key="7">
    <source>
        <dbReference type="Proteomes" id="UP001219568"/>
    </source>
</evidence>
<evidence type="ECO:0000256" key="1">
    <source>
        <dbReference type="ARBA" id="ARBA00007448"/>
    </source>
</evidence>